<keyword evidence="5" id="KW-0548">Nucleotidyltransferase</keyword>
<dbReference type="InterPro" id="IPR028207">
    <property type="entry name" value="DNA_pol_B_palm_palm"/>
</dbReference>
<dbReference type="FunFam" id="3.30.460.10:FF:000068">
    <property type="entry name" value="DNA-directed DNA/RNA polymerase mu"/>
    <property type="match status" value="1"/>
</dbReference>
<name>A0A8T2NY00_9TELE</name>
<accession>A0A8T2NY00</accession>
<dbReference type="PANTHER" id="PTHR11276">
    <property type="entry name" value="DNA POLYMERASE TYPE-X FAMILY MEMBER"/>
    <property type="match status" value="1"/>
</dbReference>
<comment type="cofactor">
    <cofactor evidence="1">
        <name>Mg(2+)</name>
        <dbReference type="ChEBI" id="CHEBI:18420"/>
    </cofactor>
</comment>
<evidence type="ECO:0000256" key="7">
    <source>
        <dbReference type="ARBA" id="ARBA00022842"/>
    </source>
</evidence>
<dbReference type="Pfam" id="PF10391">
    <property type="entry name" value="DNA_pol_lambd_f"/>
    <property type="match status" value="1"/>
</dbReference>
<dbReference type="SUPFAM" id="SSF81585">
    <property type="entry name" value="PsbU/PolX domain-like"/>
    <property type="match status" value="1"/>
</dbReference>
<dbReference type="InterPro" id="IPR043519">
    <property type="entry name" value="NT_sf"/>
</dbReference>
<feature type="region of interest" description="Disordered" evidence="9">
    <location>
        <begin position="324"/>
        <end position="343"/>
    </location>
</feature>
<keyword evidence="8" id="KW-0539">Nucleus</keyword>
<evidence type="ECO:0000256" key="1">
    <source>
        <dbReference type="ARBA" id="ARBA00001946"/>
    </source>
</evidence>
<evidence type="ECO:0000313" key="12">
    <source>
        <dbReference type="Proteomes" id="UP000824540"/>
    </source>
</evidence>
<dbReference type="GO" id="GO:0003912">
    <property type="term" value="F:DNA nucleotidylexotransferase activity"/>
    <property type="evidence" value="ECO:0007669"/>
    <property type="project" value="TreeGrafter"/>
</dbReference>
<keyword evidence="6" id="KW-0479">Metal-binding</keyword>
<dbReference type="InterPro" id="IPR037160">
    <property type="entry name" value="DNA_Pol_thumb_sf"/>
</dbReference>
<evidence type="ECO:0000256" key="9">
    <source>
        <dbReference type="SAM" id="MobiDB-lite"/>
    </source>
</evidence>
<dbReference type="InterPro" id="IPR022312">
    <property type="entry name" value="DNA_pol_X"/>
</dbReference>
<comment type="caution">
    <text evidence="11">The sequence shown here is derived from an EMBL/GenBank/DDBJ whole genome shotgun (WGS) entry which is preliminary data.</text>
</comment>
<dbReference type="OrthoDB" id="205514at2759"/>
<proteinExistence type="inferred from homology"/>
<comment type="similarity">
    <text evidence="3">Belongs to the DNA polymerase type-X family.</text>
</comment>
<keyword evidence="4" id="KW-0808">Transferase</keyword>
<dbReference type="SUPFAM" id="SSF47802">
    <property type="entry name" value="DNA polymerase beta, N-terminal domain-like"/>
    <property type="match status" value="1"/>
</dbReference>
<dbReference type="SMART" id="SM00483">
    <property type="entry name" value="POLXc"/>
    <property type="match status" value="1"/>
</dbReference>
<dbReference type="Pfam" id="PF14792">
    <property type="entry name" value="DNA_pol_B_palm"/>
    <property type="match status" value="1"/>
</dbReference>
<feature type="domain" description="DNA-directed DNA polymerase X" evidence="10">
    <location>
        <begin position="7"/>
        <end position="392"/>
    </location>
</feature>
<keyword evidence="7" id="KW-0460">Magnesium</keyword>
<dbReference type="SUPFAM" id="SSF81301">
    <property type="entry name" value="Nucleotidyltransferase"/>
    <property type="match status" value="2"/>
</dbReference>
<evidence type="ECO:0000256" key="6">
    <source>
        <dbReference type="ARBA" id="ARBA00022723"/>
    </source>
</evidence>
<dbReference type="Gene3D" id="1.10.150.110">
    <property type="entry name" value="DNA polymerase beta, N-terminal domain-like"/>
    <property type="match status" value="1"/>
</dbReference>
<dbReference type="PRINTS" id="PR00869">
    <property type="entry name" value="DNAPOLX"/>
</dbReference>
<evidence type="ECO:0000256" key="8">
    <source>
        <dbReference type="ARBA" id="ARBA00023242"/>
    </source>
</evidence>
<protein>
    <recommendedName>
        <fullName evidence="10">DNA-directed DNA polymerase X domain-containing protein</fullName>
    </recommendedName>
</protein>
<feature type="compositionally biased region" description="Basic and acidic residues" evidence="9">
    <location>
        <begin position="329"/>
        <end position="343"/>
    </location>
</feature>
<evidence type="ECO:0000259" key="10">
    <source>
        <dbReference type="SMART" id="SM00483"/>
    </source>
</evidence>
<dbReference type="GO" id="GO:0046872">
    <property type="term" value="F:metal ion binding"/>
    <property type="evidence" value="ECO:0007669"/>
    <property type="project" value="UniProtKB-KW"/>
</dbReference>
<dbReference type="PRINTS" id="PR00871">
    <property type="entry name" value="DNAPOLXTDT"/>
</dbReference>
<dbReference type="GO" id="GO:0003887">
    <property type="term" value="F:DNA-directed DNA polymerase activity"/>
    <property type="evidence" value="ECO:0007669"/>
    <property type="project" value="InterPro"/>
</dbReference>
<dbReference type="InterPro" id="IPR018944">
    <property type="entry name" value="DNA_pol_lambd_fingers_domain"/>
</dbReference>
<dbReference type="InterPro" id="IPR019843">
    <property type="entry name" value="DNA_pol-X_BS"/>
</dbReference>
<dbReference type="PANTHER" id="PTHR11276:SF21">
    <property type="entry name" value="DNA NUCLEOTIDYLEXOTRANSFERASE"/>
    <property type="match status" value="1"/>
</dbReference>
<evidence type="ECO:0000313" key="11">
    <source>
        <dbReference type="EMBL" id="KAG9344396.1"/>
    </source>
</evidence>
<dbReference type="InterPro" id="IPR001726">
    <property type="entry name" value="TdT/Mu"/>
</dbReference>
<dbReference type="PROSITE" id="PS00522">
    <property type="entry name" value="DNA_POLYMERASE_X"/>
    <property type="match status" value="1"/>
</dbReference>
<keyword evidence="12" id="KW-1185">Reference proteome</keyword>
<gene>
    <name evidence="11" type="ORF">JZ751_011066</name>
</gene>
<dbReference type="InterPro" id="IPR002054">
    <property type="entry name" value="DNA-dir_DNA_pol_X"/>
</dbReference>
<dbReference type="GO" id="GO:0003677">
    <property type="term" value="F:DNA binding"/>
    <property type="evidence" value="ECO:0007669"/>
    <property type="project" value="InterPro"/>
</dbReference>
<comment type="subcellular location">
    <subcellularLocation>
        <location evidence="2">Nucleus</location>
    </subcellularLocation>
</comment>
<dbReference type="AlphaFoldDB" id="A0A8T2NY00"/>
<evidence type="ECO:0000256" key="5">
    <source>
        <dbReference type="ARBA" id="ARBA00022695"/>
    </source>
</evidence>
<evidence type="ECO:0000256" key="4">
    <source>
        <dbReference type="ARBA" id="ARBA00022679"/>
    </source>
</evidence>
<dbReference type="CDD" id="cd00141">
    <property type="entry name" value="NT_POLXc"/>
    <property type="match status" value="1"/>
</dbReference>
<dbReference type="FunFam" id="1.10.150.20:FF:000010">
    <property type="entry name" value="DNA polymerase lambda"/>
    <property type="match status" value="1"/>
</dbReference>
<dbReference type="InterPro" id="IPR027421">
    <property type="entry name" value="DNA_pol_lamdba_lyase_dom_sf"/>
</dbReference>
<organism evidence="11 12">
    <name type="scientific">Albula glossodonta</name>
    <name type="common">roundjaw bonefish</name>
    <dbReference type="NCBI Taxonomy" id="121402"/>
    <lineage>
        <taxon>Eukaryota</taxon>
        <taxon>Metazoa</taxon>
        <taxon>Chordata</taxon>
        <taxon>Craniata</taxon>
        <taxon>Vertebrata</taxon>
        <taxon>Euteleostomi</taxon>
        <taxon>Actinopterygii</taxon>
        <taxon>Neopterygii</taxon>
        <taxon>Teleostei</taxon>
        <taxon>Albuliformes</taxon>
        <taxon>Albulidae</taxon>
        <taxon>Albula</taxon>
    </lineage>
</organism>
<evidence type="ECO:0000256" key="3">
    <source>
        <dbReference type="ARBA" id="ARBA00008323"/>
    </source>
</evidence>
<dbReference type="GO" id="GO:0006303">
    <property type="term" value="P:double-strand break repair via nonhomologous end joining"/>
    <property type="evidence" value="ECO:0007669"/>
    <property type="project" value="TreeGrafter"/>
</dbReference>
<dbReference type="GO" id="GO:0005634">
    <property type="term" value="C:nucleus"/>
    <property type="evidence" value="ECO:0007669"/>
    <property type="project" value="UniProtKB-SubCell"/>
</dbReference>
<reference evidence="11" key="1">
    <citation type="thesis" date="2021" institute="BYU ScholarsArchive" country="Provo, UT, USA">
        <title>Applications of and Algorithms for Genome Assembly and Genomic Analyses with an Emphasis on Marine Teleosts.</title>
        <authorList>
            <person name="Pickett B.D."/>
        </authorList>
    </citation>
    <scope>NUCLEOTIDE SEQUENCE</scope>
    <source>
        <strain evidence="11">HI-2016</strain>
    </source>
</reference>
<dbReference type="Proteomes" id="UP000824540">
    <property type="component" value="Unassembled WGS sequence"/>
</dbReference>
<evidence type="ECO:0000256" key="2">
    <source>
        <dbReference type="ARBA" id="ARBA00004123"/>
    </source>
</evidence>
<sequence>MTGSLPVLRRQDAFEILAEQAEFCENDGPCLAFMRAASVLKSLPGAVHHIADLQGIPCLGDQTRAVMEVVPVPGNSMPCRNLQSLLTGCQGPEILDSGFSSKVQDILSDDRYQTLKLFTSVFGVGLKTAEKWYRKGHRTFEDIHADHNLHLNKMQKAGFLYHDDIFKSISKAEAEALGRIVEDTVRSIIPDAIVAVTGGFRRGKQFGHDVDFLLTTPENGREEGLLAQVINKLKYQDILLYYENQESTFDMSRLPSHRFEAMDHFQKCFLIVRLKDNLVQGGIQKDVGDHRGWRAVRVDLVVPPIDRYAFALLGWTGSRTRPYSCSVKSKREGRNNKAAKESAGKSESALTAFFTLMKQFERDLRRFARHERKMLLDNHGLYDKTKMPKKEPPLFLPSTVLHCLFTTGGRTGMLIRENSLSPSARGRATRPATRLSPSNWAKRILNAGQVGRSFCGVSLTGIHTLGSLSFINEEMKLAFSQLDCTVSLHDCSKPCVDAECIRNKRLQTQSEPMPLAVDCQGQFFHIKNHLYSSQVKVKHVDTVGFQCRRASLVFYCFAVSSHLQRPPNIFSAQQVPFAAWIPITVKLASVLMPRGMWGYIASVNAEQRGCLQERRVLRVFLTSPASSQRAHSFIPPL</sequence>
<dbReference type="Gene3D" id="3.30.210.10">
    <property type="entry name" value="DNA polymerase, thumb domain"/>
    <property type="match status" value="1"/>
</dbReference>
<dbReference type="EMBL" id="JAFBMS010000020">
    <property type="protein sequence ID" value="KAG9344396.1"/>
    <property type="molecule type" value="Genomic_DNA"/>
</dbReference>
<dbReference type="Gene3D" id="3.30.460.10">
    <property type="entry name" value="Beta Polymerase, domain 2"/>
    <property type="match status" value="1"/>
</dbReference>
<dbReference type="Gene3D" id="1.10.150.20">
    <property type="entry name" value="5' to 3' exonuclease, C-terminal subdomain"/>
    <property type="match status" value="1"/>
</dbReference>